<evidence type="ECO:0000313" key="2">
    <source>
        <dbReference type="WBParaSite" id="ALUE_0000324701-mRNA-1"/>
    </source>
</evidence>
<accession>A0A0M3HNI1</accession>
<dbReference type="Proteomes" id="UP000036681">
    <property type="component" value="Unplaced"/>
</dbReference>
<name>A0A0M3HNI1_ASCLU</name>
<protein>
    <submittedName>
        <fullName evidence="2">Acyl-CoA dehydrogenase</fullName>
    </submittedName>
</protein>
<dbReference type="AlphaFoldDB" id="A0A0M3HNI1"/>
<organism evidence="1 2">
    <name type="scientific">Ascaris lumbricoides</name>
    <name type="common">Giant roundworm</name>
    <dbReference type="NCBI Taxonomy" id="6252"/>
    <lineage>
        <taxon>Eukaryota</taxon>
        <taxon>Metazoa</taxon>
        <taxon>Ecdysozoa</taxon>
        <taxon>Nematoda</taxon>
        <taxon>Chromadorea</taxon>
        <taxon>Rhabditida</taxon>
        <taxon>Spirurina</taxon>
        <taxon>Ascaridomorpha</taxon>
        <taxon>Ascaridoidea</taxon>
        <taxon>Ascarididae</taxon>
        <taxon>Ascaris</taxon>
    </lineage>
</organism>
<sequence>MSKRTFAKEILMGMRAPRTMEFIVHAAMRKTDLQIFDSSQMATVPPMQRQM</sequence>
<evidence type="ECO:0000313" key="1">
    <source>
        <dbReference type="Proteomes" id="UP000036681"/>
    </source>
</evidence>
<keyword evidence="1" id="KW-1185">Reference proteome</keyword>
<reference evidence="2" key="1">
    <citation type="submission" date="2017-02" db="UniProtKB">
        <authorList>
            <consortium name="WormBaseParasite"/>
        </authorList>
    </citation>
    <scope>IDENTIFICATION</scope>
</reference>
<dbReference type="WBParaSite" id="ALUE_0000324701-mRNA-1">
    <property type="protein sequence ID" value="ALUE_0000324701-mRNA-1"/>
    <property type="gene ID" value="ALUE_0000324701"/>
</dbReference>
<proteinExistence type="predicted"/>